<dbReference type="InterPro" id="IPR010541">
    <property type="entry name" value="Prp3_C"/>
</dbReference>
<proteinExistence type="predicted"/>
<dbReference type="PANTHER" id="PTHR14212">
    <property type="entry name" value="U4/U6-ASSOCIATED RNA SPLICING FACTOR-RELATED"/>
    <property type="match status" value="1"/>
</dbReference>
<feature type="domain" description="Small nuclear ribonucleoprotein Prp3 C-terminal" evidence="2">
    <location>
        <begin position="78"/>
        <end position="123"/>
    </location>
</feature>
<dbReference type="AlphaFoldDB" id="A0AAW1AZI7"/>
<evidence type="ECO:0000259" key="2">
    <source>
        <dbReference type="Pfam" id="PF06544"/>
    </source>
</evidence>
<accession>A0AAW1AZI7</accession>
<reference evidence="3 4" key="1">
    <citation type="journal article" date="2024" name="Proc. Natl. Acad. Sci. U.S.A.">
        <title>The genetic regulatory architecture and epigenomic basis for age-related changes in rattlesnake venom.</title>
        <authorList>
            <person name="Hogan M.P."/>
            <person name="Holding M.L."/>
            <person name="Nystrom G.S."/>
            <person name="Colston T.J."/>
            <person name="Bartlett D.A."/>
            <person name="Mason A.J."/>
            <person name="Ellsworth S.A."/>
            <person name="Rautsaw R.M."/>
            <person name="Lawrence K.C."/>
            <person name="Strickland J.L."/>
            <person name="He B."/>
            <person name="Fraser P."/>
            <person name="Margres M.J."/>
            <person name="Gilbert D.M."/>
            <person name="Gibbs H.L."/>
            <person name="Parkinson C.L."/>
            <person name="Rokyta D.R."/>
        </authorList>
    </citation>
    <scope>NUCLEOTIDE SEQUENCE [LARGE SCALE GENOMIC DNA]</scope>
    <source>
        <strain evidence="3">DRR0105</strain>
    </source>
</reference>
<comment type="caution">
    <text evidence="3">The sequence shown here is derived from an EMBL/GenBank/DDBJ whole genome shotgun (WGS) entry which is preliminary data.</text>
</comment>
<name>A0AAW1AZI7_CROAD</name>
<feature type="region of interest" description="Disordered" evidence="1">
    <location>
        <begin position="20"/>
        <end position="58"/>
    </location>
</feature>
<dbReference type="GO" id="GO:0000398">
    <property type="term" value="P:mRNA splicing, via spliceosome"/>
    <property type="evidence" value="ECO:0007669"/>
    <property type="project" value="InterPro"/>
</dbReference>
<evidence type="ECO:0000256" key="1">
    <source>
        <dbReference type="SAM" id="MobiDB-lite"/>
    </source>
</evidence>
<protein>
    <submittedName>
        <fullName evidence="3">SVMP complex genomic sequence</fullName>
    </submittedName>
</protein>
<evidence type="ECO:0000313" key="3">
    <source>
        <dbReference type="EMBL" id="KAK9395293.1"/>
    </source>
</evidence>
<evidence type="ECO:0000313" key="4">
    <source>
        <dbReference type="Proteomes" id="UP001474421"/>
    </source>
</evidence>
<dbReference type="EMBL" id="JAOTOJ010000010">
    <property type="protein sequence ID" value="KAK9395293.1"/>
    <property type="molecule type" value="Genomic_DNA"/>
</dbReference>
<dbReference type="InterPro" id="IPR027104">
    <property type="entry name" value="Prp3"/>
</dbReference>
<dbReference type="Pfam" id="PF06544">
    <property type="entry name" value="Prp3_C"/>
    <property type="match status" value="1"/>
</dbReference>
<dbReference type="Proteomes" id="UP001474421">
    <property type="component" value="Unassembled WGS sequence"/>
</dbReference>
<sequence>MADFRSVLLSHPSTSSCADLLGTADSTSDQRGGHSFPSRSMTTDDDVPTHAGRKKGSLLLPQDTRVREIFSLKICEKKPECSLVWEGTAKERSFGEVKFKQCAAENMAREHFKKHDTEHYWDLGSERVSPRTHRLTAFSGAPSHISGHLT</sequence>
<dbReference type="PROSITE" id="PS51257">
    <property type="entry name" value="PROKAR_LIPOPROTEIN"/>
    <property type="match status" value="1"/>
</dbReference>
<organism evidence="3 4">
    <name type="scientific">Crotalus adamanteus</name>
    <name type="common">Eastern diamondback rattlesnake</name>
    <dbReference type="NCBI Taxonomy" id="8729"/>
    <lineage>
        <taxon>Eukaryota</taxon>
        <taxon>Metazoa</taxon>
        <taxon>Chordata</taxon>
        <taxon>Craniata</taxon>
        <taxon>Vertebrata</taxon>
        <taxon>Euteleostomi</taxon>
        <taxon>Lepidosauria</taxon>
        <taxon>Squamata</taxon>
        <taxon>Bifurcata</taxon>
        <taxon>Unidentata</taxon>
        <taxon>Episquamata</taxon>
        <taxon>Toxicofera</taxon>
        <taxon>Serpentes</taxon>
        <taxon>Colubroidea</taxon>
        <taxon>Viperidae</taxon>
        <taxon>Crotalinae</taxon>
        <taxon>Crotalus</taxon>
    </lineage>
</organism>
<keyword evidence="4" id="KW-1185">Reference proteome</keyword>
<dbReference type="PANTHER" id="PTHR14212:SF0">
    <property type="entry name" value="U4_U6 SMALL NUCLEAR RIBONUCLEOPROTEIN PRP3"/>
    <property type="match status" value="1"/>
</dbReference>
<dbReference type="GO" id="GO:0046540">
    <property type="term" value="C:U4/U6 x U5 tri-snRNP complex"/>
    <property type="evidence" value="ECO:0007669"/>
    <property type="project" value="InterPro"/>
</dbReference>
<gene>
    <name evidence="3" type="ORF">NXF25_014639</name>
</gene>